<dbReference type="Pfam" id="PF00078">
    <property type="entry name" value="RVT_1"/>
    <property type="match status" value="1"/>
</dbReference>
<accession>A0A8H5CAM6</accession>
<dbReference type="InterPro" id="IPR026960">
    <property type="entry name" value="RVT-Znf"/>
</dbReference>
<evidence type="ECO:0000313" key="4">
    <source>
        <dbReference type="EMBL" id="KAF5337057.1"/>
    </source>
</evidence>
<dbReference type="InterPro" id="IPR012337">
    <property type="entry name" value="RNaseH-like_sf"/>
</dbReference>
<feature type="compositionally biased region" description="Low complexity" evidence="1">
    <location>
        <begin position="1005"/>
        <end position="1023"/>
    </location>
</feature>
<dbReference type="OrthoDB" id="2752996at2759"/>
<dbReference type="PANTHER" id="PTHR19446">
    <property type="entry name" value="REVERSE TRANSCRIPTASES"/>
    <property type="match status" value="1"/>
</dbReference>
<evidence type="ECO:0000256" key="1">
    <source>
        <dbReference type="SAM" id="MobiDB-lite"/>
    </source>
</evidence>
<dbReference type="CDD" id="cd09280">
    <property type="entry name" value="RNase_HI_eukaryote_like"/>
    <property type="match status" value="1"/>
</dbReference>
<dbReference type="Pfam" id="PF13966">
    <property type="entry name" value="zf-RVT"/>
    <property type="match status" value="1"/>
</dbReference>
<feature type="region of interest" description="Disordered" evidence="1">
    <location>
        <begin position="1"/>
        <end position="30"/>
    </location>
</feature>
<dbReference type="SUPFAM" id="SSF56672">
    <property type="entry name" value="DNA/RNA polymerases"/>
    <property type="match status" value="1"/>
</dbReference>
<dbReference type="InterPro" id="IPR002156">
    <property type="entry name" value="RNaseH_domain"/>
</dbReference>
<protein>
    <submittedName>
        <fullName evidence="4">Uncharacterized protein</fullName>
    </submittedName>
</protein>
<dbReference type="PROSITE" id="PS50878">
    <property type="entry name" value="RT_POL"/>
    <property type="match status" value="1"/>
</dbReference>
<feature type="compositionally biased region" description="Polar residues" evidence="1">
    <location>
        <begin position="980"/>
        <end position="1004"/>
    </location>
</feature>
<dbReference type="InterPro" id="IPR000477">
    <property type="entry name" value="RT_dom"/>
</dbReference>
<comment type="caution">
    <text evidence="4">The sequence shown here is derived from an EMBL/GenBank/DDBJ whole genome shotgun (WGS) entry which is preliminary data.</text>
</comment>
<dbReference type="SUPFAM" id="SSF53098">
    <property type="entry name" value="Ribonuclease H-like"/>
    <property type="match status" value="1"/>
</dbReference>
<dbReference type="PROSITE" id="PS50879">
    <property type="entry name" value="RNASE_H_1"/>
    <property type="match status" value="1"/>
</dbReference>
<organism evidence="4 5">
    <name type="scientific">Ephemerocybe angulata</name>
    <dbReference type="NCBI Taxonomy" id="980116"/>
    <lineage>
        <taxon>Eukaryota</taxon>
        <taxon>Fungi</taxon>
        <taxon>Dikarya</taxon>
        <taxon>Basidiomycota</taxon>
        <taxon>Agaricomycotina</taxon>
        <taxon>Agaricomycetes</taxon>
        <taxon>Agaricomycetidae</taxon>
        <taxon>Agaricales</taxon>
        <taxon>Agaricineae</taxon>
        <taxon>Psathyrellaceae</taxon>
        <taxon>Ephemerocybe</taxon>
    </lineage>
</organism>
<keyword evidence="5" id="KW-1185">Reference proteome</keyword>
<dbReference type="EMBL" id="JAACJK010000057">
    <property type="protein sequence ID" value="KAF5337057.1"/>
    <property type="molecule type" value="Genomic_DNA"/>
</dbReference>
<dbReference type="Pfam" id="PF00075">
    <property type="entry name" value="RNase_H"/>
    <property type="match status" value="1"/>
</dbReference>
<proteinExistence type="predicted"/>
<dbReference type="Proteomes" id="UP000541558">
    <property type="component" value="Unassembled WGS sequence"/>
</dbReference>
<feature type="region of interest" description="Disordered" evidence="1">
    <location>
        <begin position="1443"/>
        <end position="1472"/>
    </location>
</feature>
<feature type="region of interest" description="Disordered" evidence="1">
    <location>
        <begin position="1383"/>
        <end position="1406"/>
    </location>
</feature>
<feature type="compositionally biased region" description="Low complexity" evidence="1">
    <location>
        <begin position="17"/>
        <end position="30"/>
    </location>
</feature>
<dbReference type="InterPro" id="IPR036397">
    <property type="entry name" value="RNaseH_sf"/>
</dbReference>
<sequence>MNKNRKPRDSIAALRLPQNGNTQQQPPQYTNSTKKMVEIATTHHSSIQNIEHHPMPPDERERNKNIVINTIKTRVQDDRYEEMNGQFSREEIVEALRNVPNGKAAGLDGIPVEIWKFYTTKHKETAGVENETPDLVNILVELFNDIAEYGVAPETEFAEGWLCPIYKKKDRTDISNYRPITVLNTDYKILTRTIMNRLSKIAPELIHPDQAGFMKNRSIHTQTDLIHTVIGRCANENIRGTIVCLDQEKAYDKVKHEFLWDALGKMNLPAILINTIKSLYADAKTAVILNGMIGQKFRITRGVRQGDPLSCLLFNIAIESLAEMLRTSGIEGLTFPGTDKRVLSCLFADDTTVFLSANDKFSALTQILETWCKASGAKFNIEKTVVIPLGDPDTRKDILTSRKGDATPDRADRDAPEMTADEIAEGFEQTAQVFETNDDPLRDIRIFTNWDERENEPIVTKEVQATDTPAYHRRSRTVYTDGSCNGNGTDEARAGSGIWYGENHWKNTSIRLPGTQQTNNTGELVAALVAMQQNRDTKVLKIFSDSTYTIGAVCKHIPKWTRLGYIGVANKDIVGALAGEIAYLKNSVWLAKVKGHSGNTGNDGADRLAALGAQKETPDTIDLEKGKRILDAGARLDATTQAILYKGIKQRKTITIRKRTQENLETIINTVEALTGVKHTEEAIWRSLLQNDPISTKTSAFLWKAIHGAHKVGEYWKHTGVSDTHMPCELCNEPVESIEHILLECRATGQEEIWRLTRELWNKTGRDFPHITLGMILGIGVMEVRDTPEDGSPPRPNPTLTRLLRILVSEATYLIWLLRCEWRIGREADIMRLHTISEIRSRWRSAIAKRMRLDSLLTNRVTFGNKALRAKLVLKTWEPWVVSLIHVRLDVTECLTPGCNCAGWFKELGDDIAIYAETPRDICGCEHAYYQHRSDVGVKGGLPSAGCGGYTFMPSTSLSRPKASTLCEGCEQPFMRHANMNPQNANAPSATQPVYQQAVSTQFAQTSYQPPSSQPTSTQNSRQLPPSTQVPPYQAVTESQGAGSWEAIVARAQTTLTNANIPPPTPSSAPTGSVQGIQVFSAPQGVPFNPSPQLRTVVHSQRMGSAQTARPGARKKKGTYDLPVGAVLPGPHAGPSQPVPSIAPARRFNVLVHPFSAAHVVTKDEDGAEGPSAFFLNQTDLAAMYDIYTNYGLQFSFDMPTSGSEAYRFRSFIAAVNNHLFQNKIKVPIGHNHRTAFGLQSFGETLIDPAKEPFPISPSAFPFDILVKTKAPRGGRQNGHVGVYWFQQTPFPPGYFTPEWLVSIFNLRHPYDMDGLIIIIAPHTRHLQGLINDRLLPCFAWHVTRLLPFYEIPESADLDQAQEKGLTERDLCFSTCPLRIAPTASEDEVEQPRTRRRQRQRSRSPNYDINFCNEDFFHQSIWTSDDLDAEAAAESDSEYQSLFTPAANSLPPPLRHSSPPLLDLPPSSPPAAPTLQQEVVFTTIEEEAPLERHVHVENWAAEVCRRIRLDTSGVSIVCKSSGFTKAATELINLLRHIVSSPETPFTPSEEGSVEVDLIQNPPRLVSLLSAKFQCRINDGRTRSLGPGLMTELMGATIDTIFAYASPRWMPGVAGDNCFVPHLTPLNSTSTAVKLYKAEGAAIAMYLMKMRVPPERLHPILLFLLVTNSPDALRSLTSRDIQVFDPDTAQVMAEIEKMGPEETKESGDLVLRVKDLLDIPQNYLGRPRTPDEHEDLRVMMLAQLFTGHTSPWTHPAFLALIEGLHVGLTQNRPTDPTDIFDQRVLGNAAPLDFVHDLYAQGVRGVRNLLSCFEFSTSFEVGDNDRRLYSVLFVLHFTRWLCGKGHPRSLMLDGVIPYSLYSQQKGSRLTRPIMVIQSLSAYRSMRLPDKTTFRITFRAPNDLEVGHNQPTHHIHVCDKQMDVVINQGMKNLLRSSGRYDEEDYFSGFDYWLHKSLIQLKGEFNMV</sequence>
<feature type="compositionally biased region" description="Polar residues" evidence="1">
    <location>
        <begin position="1024"/>
        <end position="1039"/>
    </location>
</feature>
<evidence type="ECO:0000259" key="3">
    <source>
        <dbReference type="PROSITE" id="PS50879"/>
    </source>
</evidence>
<feature type="compositionally biased region" description="Pro residues" evidence="1">
    <location>
        <begin position="1462"/>
        <end position="1472"/>
    </location>
</feature>
<dbReference type="GO" id="GO:0003676">
    <property type="term" value="F:nucleic acid binding"/>
    <property type="evidence" value="ECO:0007669"/>
    <property type="project" value="InterPro"/>
</dbReference>
<dbReference type="Gene3D" id="3.30.420.10">
    <property type="entry name" value="Ribonuclease H-like superfamily/Ribonuclease H"/>
    <property type="match status" value="1"/>
</dbReference>
<name>A0A8H5CAM6_9AGAR</name>
<dbReference type="CDD" id="cd01650">
    <property type="entry name" value="RT_nLTR_like"/>
    <property type="match status" value="1"/>
</dbReference>
<evidence type="ECO:0000313" key="5">
    <source>
        <dbReference type="Proteomes" id="UP000541558"/>
    </source>
</evidence>
<reference evidence="4 5" key="1">
    <citation type="journal article" date="2020" name="ISME J.">
        <title>Uncovering the hidden diversity of litter-decomposition mechanisms in mushroom-forming fungi.</title>
        <authorList>
            <person name="Floudas D."/>
            <person name="Bentzer J."/>
            <person name="Ahren D."/>
            <person name="Johansson T."/>
            <person name="Persson P."/>
            <person name="Tunlid A."/>
        </authorList>
    </citation>
    <scope>NUCLEOTIDE SEQUENCE [LARGE SCALE GENOMIC DNA]</scope>
    <source>
        <strain evidence="4 5">CBS 175.51</strain>
    </source>
</reference>
<feature type="domain" description="RNase H type-1" evidence="3">
    <location>
        <begin position="472"/>
        <end position="614"/>
    </location>
</feature>
<feature type="domain" description="Reverse transcriptase" evidence="2">
    <location>
        <begin position="146"/>
        <end position="400"/>
    </location>
</feature>
<dbReference type="InterPro" id="IPR043502">
    <property type="entry name" value="DNA/RNA_pol_sf"/>
</dbReference>
<feature type="region of interest" description="Disordered" evidence="1">
    <location>
        <begin position="978"/>
        <end position="1039"/>
    </location>
</feature>
<gene>
    <name evidence="4" type="ORF">D9611_002908</name>
</gene>
<dbReference type="GO" id="GO:0004523">
    <property type="term" value="F:RNA-DNA hybrid ribonuclease activity"/>
    <property type="evidence" value="ECO:0007669"/>
    <property type="project" value="InterPro"/>
</dbReference>
<evidence type="ECO:0000259" key="2">
    <source>
        <dbReference type="PROSITE" id="PS50878"/>
    </source>
</evidence>